<dbReference type="InterPro" id="IPR006638">
    <property type="entry name" value="Elp3/MiaA/NifB-like_rSAM"/>
</dbReference>
<dbReference type="GO" id="GO:0009102">
    <property type="term" value="P:biotin biosynthetic process"/>
    <property type="evidence" value="ECO:0007669"/>
    <property type="project" value="UniProtKB-UniRule"/>
</dbReference>
<dbReference type="GO" id="GO:0051537">
    <property type="term" value="F:2 iron, 2 sulfur cluster binding"/>
    <property type="evidence" value="ECO:0007669"/>
    <property type="project" value="UniProtKB-KW"/>
</dbReference>
<dbReference type="InterPro" id="IPR007197">
    <property type="entry name" value="rSAM"/>
</dbReference>
<feature type="region of interest" description="Disordered" evidence="16">
    <location>
        <begin position="355"/>
        <end position="386"/>
    </location>
</feature>
<evidence type="ECO:0000256" key="3">
    <source>
        <dbReference type="ARBA" id="ARBA00012236"/>
    </source>
</evidence>
<evidence type="ECO:0000313" key="18">
    <source>
        <dbReference type="EMBL" id="WTY99212.1"/>
    </source>
</evidence>
<evidence type="ECO:0000256" key="7">
    <source>
        <dbReference type="ARBA" id="ARBA00022714"/>
    </source>
</evidence>
<feature type="binding site" evidence="15">
    <location>
        <position position="272"/>
    </location>
    <ligand>
        <name>[2Fe-2S] cluster</name>
        <dbReference type="ChEBI" id="CHEBI:190135"/>
    </ligand>
</feature>
<dbReference type="InterPro" id="IPR058240">
    <property type="entry name" value="rSAM_sf"/>
</dbReference>
<dbReference type="GO" id="GO:0005506">
    <property type="term" value="F:iron ion binding"/>
    <property type="evidence" value="ECO:0007669"/>
    <property type="project" value="UniProtKB-UniRule"/>
</dbReference>
<dbReference type="SFLD" id="SFLDG01278">
    <property type="entry name" value="biotin_synthase_like"/>
    <property type="match status" value="1"/>
</dbReference>
<comment type="function">
    <text evidence="13 15">Catalyzes the conversion of dethiobiotin (DTB) to biotin by the insertion of a sulfur atom into dethiobiotin via a radical-based mechanism.</text>
</comment>
<keyword evidence="4 15" id="KW-0004">4Fe-4S</keyword>
<evidence type="ECO:0000256" key="8">
    <source>
        <dbReference type="ARBA" id="ARBA00022723"/>
    </source>
</evidence>
<dbReference type="CDD" id="cd01335">
    <property type="entry name" value="Radical_SAM"/>
    <property type="match status" value="1"/>
</dbReference>
<sequence length="405" mass="42924">MDLLNTLVDKGLRRELPTRDEALAVLATSDDDLLDVVAAAGKVRRQWFGRRVKLNYLVNLKSGLCPEDCSYCSQRLGSKAGILKYTWLKPDEATQAAAAGVAGGAKRVCLVASGRGPTDRDVDRVSQTIEAIKGQHEDVEVCACLGLLSQGQADRLRSAGADAYNHNLNTSEGTYGEITTTHTYADRVDTVQQAQAAGLSACSGLIAGMGETDADLVDVVFSLRELDPDSVPVNFLIPIEGTPLAKEWHLTPQRCLRILAMVRFVCPDVEVRLAGGREVHLRSMQPLALNLANSIFLGDYLTTEGQSGQSDLDMIADAGFEVEGADTTTLPEHRAPAGGGCGSHEGGCAPCGEPAEAGPELSEVLAGSTDQTARTDQAARTDQPARTDLVAVRRRGAGTDLAPNA</sequence>
<dbReference type="PANTHER" id="PTHR22976:SF2">
    <property type="entry name" value="BIOTIN SYNTHASE, MITOCHONDRIAL"/>
    <property type="match status" value="1"/>
</dbReference>
<dbReference type="SMART" id="SM00876">
    <property type="entry name" value="BATS"/>
    <property type="match status" value="1"/>
</dbReference>
<dbReference type="EMBL" id="CP109535">
    <property type="protein sequence ID" value="WTY99212.1"/>
    <property type="molecule type" value="Genomic_DNA"/>
</dbReference>
<keyword evidence="9 15" id="KW-0093">Biotin biosynthesis</keyword>
<evidence type="ECO:0000259" key="17">
    <source>
        <dbReference type="PROSITE" id="PS51918"/>
    </source>
</evidence>
<dbReference type="HAMAP" id="MF_01694">
    <property type="entry name" value="BioB"/>
    <property type="match status" value="1"/>
</dbReference>
<feature type="domain" description="Radical SAM core" evidence="17">
    <location>
        <begin position="47"/>
        <end position="277"/>
    </location>
</feature>
<keyword evidence="5 15" id="KW-0808">Transferase</keyword>
<evidence type="ECO:0000256" key="2">
    <source>
        <dbReference type="ARBA" id="ARBA00011738"/>
    </source>
</evidence>
<dbReference type="EC" id="2.8.1.6" evidence="3 15"/>
<dbReference type="GO" id="GO:0051539">
    <property type="term" value="F:4 iron, 4 sulfur cluster binding"/>
    <property type="evidence" value="ECO:0007669"/>
    <property type="project" value="UniProtKB-KW"/>
</dbReference>
<feature type="binding site" evidence="15">
    <location>
        <position position="65"/>
    </location>
    <ligand>
        <name>[4Fe-4S] cluster</name>
        <dbReference type="ChEBI" id="CHEBI:49883"/>
        <note>4Fe-4S-S-AdoMet</note>
    </ligand>
</feature>
<dbReference type="PANTHER" id="PTHR22976">
    <property type="entry name" value="BIOTIN SYNTHASE"/>
    <property type="match status" value="1"/>
</dbReference>
<protein>
    <recommendedName>
        <fullName evidence="14 15">Biotin synthase</fullName>
        <ecNumber evidence="3 15">2.8.1.6</ecNumber>
    </recommendedName>
</protein>
<evidence type="ECO:0000256" key="14">
    <source>
        <dbReference type="ARBA" id="ARBA00070199"/>
    </source>
</evidence>
<dbReference type="InterPro" id="IPR002684">
    <property type="entry name" value="Biotin_synth/BioAB"/>
</dbReference>
<evidence type="ECO:0000256" key="6">
    <source>
        <dbReference type="ARBA" id="ARBA00022691"/>
    </source>
</evidence>
<organism evidence="18">
    <name type="scientific">Streptomyces sp. NBC_01401</name>
    <dbReference type="NCBI Taxonomy" id="2903854"/>
    <lineage>
        <taxon>Bacteria</taxon>
        <taxon>Bacillati</taxon>
        <taxon>Actinomycetota</taxon>
        <taxon>Actinomycetes</taxon>
        <taxon>Kitasatosporales</taxon>
        <taxon>Streptomycetaceae</taxon>
        <taxon>Streptomyces</taxon>
    </lineage>
</organism>
<dbReference type="FunFam" id="3.20.20.70:FF:000026">
    <property type="entry name" value="Biotin synthase"/>
    <property type="match status" value="1"/>
</dbReference>
<reference evidence="18" key="1">
    <citation type="submission" date="2022-10" db="EMBL/GenBank/DDBJ databases">
        <title>The complete genomes of actinobacterial strains from the NBC collection.</title>
        <authorList>
            <person name="Joergensen T.S."/>
            <person name="Alvarez Arevalo M."/>
            <person name="Sterndorff E.B."/>
            <person name="Faurdal D."/>
            <person name="Vuksanovic O."/>
            <person name="Mourched A.-S."/>
            <person name="Charusanti P."/>
            <person name="Shaw S."/>
            <person name="Blin K."/>
            <person name="Weber T."/>
        </authorList>
    </citation>
    <scope>NUCLEOTIDE SEQUENCE</scope>
    <source>
        <strain evidence="18">NBC_01401</strain>
    </source>
</reference>
<dbReference type="Pfam" id="PF04055">
    <property type="entry name" value="Radical_SAM"/>
    <property type="match status" value="1"/>
</dbReference>
<gene>
    <name evidence="15 18" type="primary">bioB</name>
    <name evidence="18" type="ORF">OG626_32100</name>
</gene>
<evidence type="ECO:0000256" key="4">
    <source>
        <dbReference type="ARBA" id="ARBA00022485"/>
    </source>
</evidence>
<evidence type="ECO:0000256" key="11">
    <source>
        <dbReference type="ARBA" id="ARBA00023014"/>
    </source>
</evidence>
<evidence type="ECO:0000256" key="10">
    <source>
        <dbReference type="ARBA" id="ARBA00023004"/>
    </source>
</evidence>
<dbReference type="SFLD" id="SFLDS00029">
    <property type="entry name" value="Radical_SAM"/>
    <property type="match status" value="1"/>
</dbReference>
<name>A0AAU3H1Y6_9ACTN</name>
<dbReference type="SFLD" id="SFLDG01060">
    <property type="entry name" value="BATS_domain_containing"/>
    <property type="match status" value="1"/>
</dbReference>
<accession>A0AAU3H1Y6</accession>
<feature type="binding site" evidence="15">
    <location>
        <position position="202"/>
    </location>
    <ligand>
        <name>[2Fe-2S] cluster</name>
        <dbReference type="ChEBI" id="CHEBI:190135"/>
    </ligand>
</feature>
<feature type="binding site" evidence="15">
    <location>
        <position position="72"/>
    </location>
    <ligand>
        <name>[4Fe-4S] cluster</name>
        <dbReference type="ChEBI" id="CHEBI:49883"/>
        <note>4Fe-4S-S-AdoMet</note>
    </ligand>
</feature>
<dbReference type="InterPro" id="IPR010722">
    <property type="entry name" value="BATS_dom"/>
</dbReference>
<keyword evidence="10 15" id="KW-0408">Iron</keyword>
<evidence type="ECO:0000256" key="16">
    <source>
        <dbReference type="SAM" id="MobiDB-lite"/>
    </source>
</evidence>
<dbReference type="InterPro" id="IPR013785">
    <property type="entry name" value="Aldolase_TIM"/>
</dbReference>
<dbReference type="Pfam" id="PF06968">
    <property type="entry name" value="BATS"/>
    <property type="match status" value="1"/>
</dbReference>
<evidence type="ECO:0000256" key="12">
    <source>
        <dbReference type="ARBA" id="ARBA00051157"/>
    </source>
</evidence>
<evidence type="ECO:0000256" key="1">
    <source>
        <dbReference type="ARBA" id="ARBA00004942"/>
    </source>
</evidence>
<comment type="cofactor">
    <cofactor evidence="15">
        <name>[4Fe-4S] cluster</name>
        <dbReference type="ChEBI" id="CHEBI:49883"/>
    </cofactor>
    <text evidence="15">Binds 1 [4Fe-4S] cluster. The cluster is coordinated with 3 cysteines and an exchangeable S-adenosyl-L-methionine.</text>
</comment>
<feature type="binding site" evidence="15">
    <location>
        <position position="109"/>
    </location>
    <ligand>
        <name>[2Fe-2S] cluster</name>
        <dbReference type="ChEBI" id="CHEBI:190135"/>
    </ligand>
</feature>
<dbReference type="Gene3D" id="3.20.20.70">
    <property type="entry name" value="Aldolase class I"/>
    <property type="match status" value="1"/>
</dbReference>
<keyword evidence="11 15" id="KW-0411">Iron-sulfur</keyword>
<evidence type="ECO:0000256" key="15">
    <source>
        <dbReference type="HAMAP-Rule" id="MF_01694"/>
    </source>
</evidence>
<evidence type="ECO:0000256" key="5">
    <source>
        <dbReference type="ARBA" id="ARBA00022679"/>
    </source>
</evidence>
<keyword evidence="6 15" id="KW-0949">S-adenosyl-L-methionine</keyword>
<comment type="catalytic activity">
    <reaction evidence="12 15">
        <text>(4R,5S)-dethiobiotin + (sulfur carrier)-SH + 2 reduced [2Fe-2S]-[ferredoxin] + 2 S-adenosyl-L-methionine = (sulfur carrier)-H + biotin + 2 5'-deoxyadenosine + 2 L-methionine + 2 oxidized [2Fe-2S]-[ferredoxin]</text>
        <dbReference type="Rhea" id="RHEA:22060"/>
        <dbReference type="Rhea" id="RHEA-COMP:10000"/>
        <dbReference type="Rhea" id="RHEA-COMP:10001"/>
        <dbReference type="Rhea" id="RHEA-COMP:14737"/>
        <dbReference type="Rhea" id="RHEA-COMP:14739"/>
        <dbReference type="ChEBI" id="CHEBI:17319"/>
        <dbReference type="ChEBI" id="CHEBI:29917"/>
        <dbReference type="ChEBI" id="CHEBI:33737"/>
        <dbReference type="ChEBI" id="CHEBI:33738"/>
        <dbReference type="ChEBI" id="CHEBI:57586"/>
        <dbReference type="ChEBI" id="CHEBI:57844"/>
        <dbReference type="ChEBI" id="CHEBI:59789"/>
        <dbReference type="ChEBI" id="CHEBI:64428"/>
        <dbReference type="ChEBI" id="CHEBI:149473"/>
        <dbReference type="EC" id="2.8.1.6"/>
    </reaction>
</comment>
<comment type="similarity">
    <text evidence="15">Belongs to the radical SAM superfamily. Biotin synthase family.</text>
</comment>
<keyword evidence="8 15" id="KW-0479">Metal-binding</keyword>
<comment type="pathway">
    <text evidence="1 15">Cofactor biosynthesis; biotin biosynthesis; biotin from 7,8-diaminononanoate: step 2/2.</text>
</comment>
<evidence type="ECO:0000256" key="13">
    <source>
        <dbReference type="ARBA" id="ARBA00057568"/>
    </source>
</evidence>
<feature type="binding site" evidence="15">
    <location>
        <position position="69"/>
    </location>
    <ligand>
        <name>[4Fe-4S] cluster</name>
        <dbReference type="ChEBI" id="CHEBI:49883"/>
        <note>4Fe-4S-S-AdoMet</note>
    </ligand>
</feature>
<dbReference type="NCBIfam" id="TIGR00433">
    <property type="entry name" value="bioB"/>
    <property type="match status" value="1"/>
</dbReference>
<dbReference type="AlphaFoldDB" id="A0AAU3H1Y6"/>
<proteinExistence type="inferred from homology"/>
<dbReference type="SUPFAM" id="SSF102114">
    <property type="entry name" value="Radical SAM enzymes"/>
    <property type="match status" value="1"/>
</dbReference>
<dbReference type="SMART" id="SM00729">
    <property type="entry name" value="Elp3"/>
    <property type="match status" value="1"/>
</dbReference>
<comment type="subunit">
    <text evidence="2 15">Homodimer.</text>
</comment>
<comment type="cofactor">
    <cofactor evidence="15">
        <name>[2Fe-2S] cluster</name>
        <dbReference type="ChEBI" id="CHEBI:190135"/>
    </cofactor>
    <text evidence="15">Binds 1 [2Fe-2S] cluster. The cluster is coordinated with 3 cysteines and 1 arginine.</text>
</comment>
<dbReference type="PROSITE" id="PS51918">
    <property type="entry name" value="RADICAL_SAM"/>
    <property type="match status" value="1"/>
</dbReference>
<feature type="binding site" evidence="15">
    <location>
        <position position="142"/>
    </location>
    <ligand>
        <name>[2Fe-2S] cluster</name>
        <dbReference type="ChEBI" id="CHEBI:190135"/>
    </ligand>
</feature>
<dbReference type="GO" id="GO:0004076">
    <property type="term" value="F:biotin synthase activity"/>
    <property type="evidence" value="ECO:0007669"/>
    <property type="project" value="UniProtKB-UniRule"/>
</dbReference>
<keyword evidence="7 15" id="KW-0001">2Fe-2S</keyword>
<evidence type="ECO:0000256" key="9">
    <source>
        <dbReference type="ARBA" id="ARBA00022756"/>
    </source>
</evidence>